<evidence type="ECO:0000313" key="1">
    <source>
        <dbReference type="EMBL" id="KJD36529.1"/>
    </source>
</evidence>
<accession>A0A0D7WBT7</accession>
<dbReference type="PANTHER" id="PTHR46246:SF1">
    <property type="entry name" value="GUANOSINE-3',5'-BIS(DIPHOSPHATE) 3'-PYROPHOSPHOHYDROLASE MESH1"/>
    <property type="match status" value="1"/>
</dbReference>
<dbReference type="PATRIC" id="fig|1435349.4.peg.1191"/>
<dbReference type="SUPFAM" id="SSF109604">
    <property type="entry name" value="HD-domain/PDEase-like"/>
    <property type="match status" value="1"/>
</dbReference>
<name>A0A0D7WBT7_9FLAO</name>
<dbReference type="STRING" id="1435349.PW52_02435"/>
<comment type="caution">
    <text evidence="1">The sequence shown here is derived from an EMBL/GenBank/DDBJ whole genome shotgun (WGS) entry which is preliminary data.</text>
</comment>
<dbReference type="RefSeq" id="WP_044631343.1">
    <property type="nucleotide sequence ID" value="NZ_JTDW01000002.1"/>
</dbReference>
<protein>
    <submittedName>
        <fullName evidence="1">Phosphohydrolase</fullName>
    </submittedName>
</protein>
<keyword evidence="1" id="KW-0378">Hydrolase</keyword>
<dbReference type="OrthoDB" id="1096650at2"/>
<sequence length="170" mass="19905">MVSILDKTKDYAIKKHKSVNQKYDNHDYDYHLNMVFETAQKFIESVETNERENVLAACWVHDIIEDTRETYNGVKKVTNQTISDLAYALTNEKGRTRAERANDKYYKGIRETKNASFIKFCDRIANVTYSKNYGSSMFEQYKKEHETFVSKIFVSGCEEVSEHLNTILKN</sequence>
<dbReference type="GO" id="GO:0008893">
    <property type="term" value="F:guanosine-3',5'-bis(diphosphate) 3'-diphosphatase activity"/>
    <property type="evidence" value="ECO:0007669"/>
    <property type="project" value="TreeGrafter"/>
</dbReference>
<dbReference type="Gene3D" id="1.10.3210.10">
    <property type="entry name" value="Hypothetical protein af1432"/>
    <property type="match status" value="1"/>
</dbReference>
<dbReference type="InterPro" id="IPR052194">
    <property type="entry name" value="MESH1"/>
</dbReference>
<dbReference type="PANTHER" id="PTHR46246">
    <property type="entry name" value="GUANOSINE-3',5'-BIS(DIPHOSPHATE) 3'-PYROPHOSPHOHYDROLASE MESH1"/>
    <property type="match status" value="1"/>
</dbReference>
<gene>
    <name evidence="1" type="ORF">PW52_02435</name>
</gene>
<reference evidence="1 2" key="1">
    <citation type="submission" date="2014-11" db="EMBL/GenBank/DDBJ databases">
        <title>Tamlana sedimentorum sp. nov., isolated from shallow sand sediments of the Sea of Japan.</title>
        <authorList>
            <person name="Romanenko L.A."/>
        </authorList>
    </citation>
    <scope>NUCLEOTIDE SEQUENCE [LARGE SCALE GENOMIC DNA]</scope>
    <source>
        <strain evidence="1 2">JCM 19808</strain>
    </source>
</reference>
<dbReference type="AlphaFoldDB" id="A0A0D7WBT7"/>
<keyword evidence="2" id="KW-1185">Reference proteome</keyword>
<organism evidence="1 2">
    <name type="scientific">Neotamlana sedimentorum</name>
    <dbReference type="NCBI Taxonomy" id="1435349"/>
    <lineage>
        <taxon>Bacteria</taxon>
        <taxon>Pseudomonadati</taxon>
        <taxon>Bacteroidota</taxon>
        <taxon>Flavobacteriia</taxon>
        <taxon>Flavobacteriales</taxon>
        <taxon>Flavobacteriaceae</taxon>
        <taxon>Neotamlana</taxon>
    </lineage>
</organism>
<proteinExistence type="predicted"/>
<evidence type="ECO:0000313" key="2">
    <source>
        <dbReference type="Proteomes" id="UP000032578"/>
    </source>
</evidence>
<dbReference type="Proteomes" id="UP000032578">
    <property type="component" value="Unassembled WGS sequence"/>
</dbReference>
<dbReference type="EMBL" id="JTDW01000002">
    <property type="protein sequence ID" value="KJD36529.1"/>
    <property type="molecule type" value="Genomic_DNA"/>
</dbReference>